<dbReference type="RefSeq" id="WP_137986300.1">
    <property type="nucleotide sequence ID" value="NZ_JHEG04000001.1"/>
</dbReference>
<dbReference type="AlphaFoldDB" id="A0A8S9T5K1"/>
<accession>A0A8S9T5K1</accession>
<dbReference type="EMBL" id="JHEG04000001">
    <property type="protein sequence ID" value="KAF3886733.1"/>
    <property type="molecule type" value="Genomic_DNA"/>
</dbReference>
<protein>
    <submittedName>
        <fullName evidence="1">Uncharacterized protein</fullName>
    </submittedName>
</protein>
<name>A0A8S9T5K1_9CYAN</name>
<organism evidence="1 2">
    <name type="scientific">Tolypothrix bouteillei VB521301</name>
    <dbReference type="NCBI Taxonomy" id="1479485"/>
    <lineage>
        <taxon>Bacteria</taxon>
        <taxon>Bacillati</taxon>
        <taxon>Cyanobacteriota</taxon>
        <taxon>Cyanophyceae</taxon>
        <taxon>Nostocales</taxon>
        <taxon>Tolypothrichaceae</taxon>
        <taxon>Tolypothrix</taxon>
    </lineage>
</organism>
<proteinExistence type="predicted"/>
<evidence type="ECO:0000313" key="1">
    <source>
        <dbReference type="EMBL" id="KAF3886733.1"/>
    </source>
</evidence>
<reference evidence="1" key="1">
    <citation type="journal article" date="2015" name="Genome Announc.">
        <title>Draft Genome Sequence of Tolypothrix boutellei Strain VB521301.</title>
        <authorList>
            <person name="Chandrababunaidu M.M."/>
            <person name="Singh D."/>
            <person name="Sen D."/>
            <person name="Bhan S."/>
            <person name="Das S."/>
            <person name="Gupta A."/>
            <person name="Adhikary S.P."/>
            <person name="Tripathy S."/>
        </authorList>
    </citation>
    <scope>NUCLEOTIDE SEQUENCE</scope>
    <source>
        <strain evidence="1">VB521301</strain>
    </source>
</reference>
<dbReference type="Proteomes" id="UP000029738">
    <property type="component" value="Unassembled WGS sequence"/>
</dbReference>
<evidence type="ECO:0000313" key="2">
    <source>
        <dbReference type="Proteomes" id="UP000029738"/>
    </source>
</evidence>
<comment type="caution">
    <text evidence="1">The sequence shown here is derived from an EMBL/GenBank/DDBJ whole genome shotgun (WGS) entry which is preliminary data.</text>
</comment>
<sequence>MMTIFGRTKLAATIALQYQAIAFWVRMERERSALLAQQSLCLGFDLCVMRSHSFKHCTWKFGICSKSFSYLSVGAARRRHRTL</sequence>
<reference evidence="1" key="2">
    <citation type="submission" date="2019-11" db="EMBL/GenBank/DDBJ databases">
        <title>Improved Assembly of Tolypothrix boutellei genome.</title>
        <authorList>
            <person name="Sarangi A.N."/>
            <person name="Mukherjee M."/>
            <person name="Ghosh S."/>
            <person name="Singh D."/>
            <person name="Das A."/>
            <person name="Kant S."/>
            <person name="Prusty A."/>
            <person name="Tripathy S."/>
        </authorList>
    </citation>
    <scope>NUCLEOTIDE SEQUENCE</scope>
    <source>
        <strain evidence="1">VB521301</strain>
    </source>
</reference>
<keyword evidence="2" id="KW-1185">Reference proteome</keyword>
<gene>
    <name evidence="1" type="ORF">DA73_0400015530</name>
</gene>